<sequence>MSLSVIIPQLFLPQDSVKLGRFITSIDHPHQGYHDPSWTEAPEPIVTIREAFTGSNLQQNDTGFTSALTAFLSVGFSKRAKAEVDITADHVRTHLLDNSDEWFVKATEFLATKTWIERQVDRDNDIFMIVGFHTVTNAHIAQKVVSGTSAHGKTRIPIGLSLAALGPLGSVFKPSVQGSNDRVDDVRTAFTAPGEQICALQYRKIQHRWLSSRNADTMRLSKSPRWTSVEKGRDEEEDEDDVIEVESAPILEEALDGKWDRVNVSGSETILMRTE</sequence>
<reference evidence="1 2" key="1">
    <citation type="submission" date="2019-06" db="EMBL/GenBank/DDBJ databases">
        <authorList>
            <person name="Broberg M."/>
        </authorList>
    </citation>
    <scope>NUCLEOTIDE SEQUENCE [LARGE SCALE GENOMIC DNA]</scope>
</reference>
<gene>
    <name evidence="1" type="ORF">CLO192961_LOCUS117788</name>
</gene>
<dbReference type="Proteomes" id="UP000766486">
    <property type="component" value="Unassembled WGS sequence"/>
</dbReference>
<keyword evidence="2" id="KW-1185">Reference proteome</keyword>
<evidence type="ECO:0000313" key="2">
    <source>
        <dbReference type="Proteomes" id="UP000766486"/>
    </source>
</evidence>
<proteinExistence type="predicted"/>
<evidence type="ECO:0000313" key="1">
    <source>
        <dbReference type="EMBL" id="VUC23432.1"/>
    </source>
</evidence>
<accession>A0ABY6U0K3</accession>
<organism evidence="1 2">
    <name type="scientific">Bionectria ochroleuca</name>
    <name type="common">Gliocladium roseum</name>
    <dbReference type="NCBI Taxonomy" id="29856"/>
    <lineage>
        <taxon>Eukaryota</taxon>
        <taxon>Fungi</taxon>
        <taxon>Dikarya</taxon>
        <taxon>Ascomycota</taxon>
        <taxon>Pezizomycotina</taxon>
        <taxon>Sordariomycetes</taxon>
        <taxon>Hypocreomycetidae</taxon>
        <taxon>Hypocreales</taxon>
        <taxon>Bionectriaceae</taxon>
        <taxon>Clonostachys</taxon>
    </lineage>
</organism>
<name>A0ABY6U0K3_BIOOC</name>
<comment type="caution">
    <text evidence="1">The sequence shown here is derived from an EMBL/GenBank/DDBJ whole genome shotgun (WGS) entry which is preliminary data.</text>
</comment>
<protein>
    <submittedName>
        <fullName evidence="1">Uncharacterized protein</fullName>
    </submittedName>
</protein>
<dbReference type="EMBL" id="CABFNS010000707">
    <property type="protein sequence ID" value="VUC23432.1"/>
    <property type="molecule type" value="Genomic_DNA"/>
</dbReference>